<organism evidence="3 4">
    <name type="scientific">Achromobacter spanius</name>
    <dbReference type="NCBI Taxonomy" id="217203"/>
    <lineage>
        <taxon>Bacteria</taxon>
        <taxon>Pseudomonadati</taxon>
        <taxon>Pseudomonadota</taxon>
        <taxon>Betaproteobacteria</taxon>
        <taxon>Burkholderiales</taxon>
        <taxon>Alcaligenaceae</taxon>
        <taxon>Achromobacter</taxon>
    </lineage>
</organism>
<evidence type="ECO:0000259" key="2">
    <source>
        <dbReference type="SMART" id="SM00014"/>
    </source>
</evidence>
<reference evidence="3" key="1">
    <citation type="submission" date="2022-09" db="EMBL/GenBank/DDBJ databases">
        <title>Intensive care unit water sources are persistently colonized with multi-drug resistant bacteria and are the site of extensive horizontal gene transfer of antibiotic resistance genes.</title>
        <authorList>
            <person name="Diorio-Toth L."/>
        </authorList>
    </citation>
    <scope>NUCLEOTIDE SEQUENCE</scope>
    <source>
        <strain evidence="3">GD03843</strain>
    </source>
</reference>
<feature type="transmembrane region" description="Helical" evidence="1">
    <location>
        <begin position="62"/>
        <end position="81"/>
    </location>
</feature>
<dbReference type="InterPro" id="IPR036938">
    <property type="entry name" value="PAP2/HPO_sf"/>
</dbReference>
<dbReference type="GO" id="GO:0050380">
    <property type="term" value="F:undecaprenyl-diphosphatase activity"/>
    <property type="evidence" value="ECO:0007669"/>
    <property type="project" value="InterPro"/>
</dbReference>
<dbReference type="EMBL" id="JAOCDZ010000007">
    <property type="protein sequence ID" value="MDH0736462.1"/>
    <property type="molecule type" value="Genomic_DNA"/>
</dbReference>
<keyword evidence="1" id="KW-0472">Membrane</keyword>
<sequence length="201" mass="21398">MNALDALNHALFLSINADPATAAWQIQAGLLLANRLILFVPGALVAMWLWGGQAQRSLALKALTSIGVALFISYLCGALWPQPRPFVLGLGHAFFPHKATSSFPSNHTIIIATFAFALICDRRWAGWGWAALLAAVVVGTSRVYLGVHFPLDIAGGLILAPIVAAATAAVWNRVGGPLTLAAQALYRKLLAMPIARGWIRA</sequence>
<dbReference type="PANTHER" id="PTHR14969:SF13">
    <property type="entry name" value="AT30094P"/>
    <property type="match status" value="1"/>
</dbReference>
<name>A0AA42IXF5_9BURK</name>
<evidence type="ECO:0000313" key="4">
    <source>
        <dbReference type="Proteomes" id="UP001161094"/>
    </source>
</evidence>
<feature type="transmembrane region" description="Helical" evidence="1">
    <location>
        <begin position="101"/>
        <end position="120"/>
    </location>
</feature>
<proteinExistence type="predicted"/>
<accession>A0AA42IXF5</accession>
<dbReference type="AlphaFoldDB" id="A0AA42IXF5"/>
<dbReference type="SUPFAM" id="SSF48317">
    <property type="entry name" value="Acid phosphatase/Vanadium-dependent haloperoxidase"/>
    <property type="match status" value="1"/>
</dbReference>
<comment type="caution">
    <text evidence="3">The sequence shown here is derived from an EMBL/GenBank/DDBJ whole genome shotgun (WGS) entry which is preliminary data.</text>
</comment>
<feature type="transmembrane region" description="Helical" evidence="1">
    <location>
        <begin position="127"/>
        <end position="147"/>
    </location>
</feature>
<dbReference type="CDD" id="cd03385">
    <property type="entry name" value="PAP2_BcrC_like"/>
    <property type="match status" value="1"/>
</dbReference>
<feature type="transmembrane region" description="Helical" evidence="1">
    <location>
        <begin position="32"/>
        <end position="50"/>
    </location>
</feature>
<feature type="transmembrane region" description="Helical" evidence="1">
    <location>
        <begin position="153"/>
        <end position="171"/>
    </location>
</feature>
<dbReference type="Pfam" id="PF01569">
    <property type="entry name" value="PAP2"/>
    <property type="match status" value="1"/>
</dbReference>
<dbReference type="GO" id="GO:0005886">
    <property type="term" value="C:plasma membrane"/>
    <property type="evidence" value="ECO:0007669"/>
    <property type="project" value="InterPro"/>
</dbReference>
<evidence type="ECO:0000256" key="1">
    <source>
        <dbReference type="SAM" id="Phobius"/>
    </source>
</evidence>
<dbReference type="InterPro" id="IPR033879">
    <property type="entry name" value="UPP_Pase"/>
</dbReference>
<dbReference type="Gene3D" id="1.20.144.10">
    <property type="entry name" value="Phosphatidic acid phosphatase type 2/haloperoxidase"/>
    <property type="match status" value="1"/>
</dbReference>
<dbReference type="RefSeq" id="WP_259249677.1">
    <property type="nucleotide sequence ID" value="NZ_JAOCDZ010000007.1"/>
</dbReference>
<keyword evidence="1" id="KW-0812">Transmembrane</keyword>
<protein>
    <submittedName>
        <fullName evidence="3">Phosphatase PAP2 family protein</fullName>
    </submittedName>
</protein>
<gene>
    <name evidence="3" type="ORF">N5D93_11620</name>
</gene>
<dbReference type="Proteomes" id="UP001161094">
    <property type="component" value="Unassembled WGS sequence"/>
</dbReference>
<dbReference type="PANTHER" id="PTHR14969">
    <property type="entry name" value="SPHINGOSINE-1-PHOSPHATE PHOSPHOHYDROLASE"/>
    <property type="match status" value="1"/>
</dbReference>
<dbReference type="InterPro" id="IPR000326">
    <property type="entry name" value="PAP2/HPO"/>
</dbReference>
<dbReference type="SMART" id="SM00014">
    <property type="entry name" value="acidPPc"/>
    <property type="match status" value="1"/>
</dbReference>
<feature type="domain" description="Phosphatidic acid phosphatase type 2/haloperoxidase" evidence="2">
    <location>
        <begin position="58"/>
        <end position="168"/>
    </location>
</feature>
<keyword evidence="1" id="KW-1133">Transmembrane helix</keyword>
<evidence type="ECO:0000313" key="3">
    <source>
        <dbReference type="EMBL" id="MDH0736462.1"/>
    </source>
</evidence>